<evidence type="ECO:0000313" key="1">
    <source>
        <dbReference type="EMBL" id="KAJ0040872.1"/>
    </source>
</evidence>
<sequence length="191" mass="20731">MHFSLFSSSSKKHNLEGSESPSPNPNSKLKSLQKQKSSKENAPPSDLNSLLPPSPASSKIKSPLPSRPPNPLKHKLAIDTLPENVMVGVPDSTLPPLTVYGVDSSVSSLDSVRMRPVNKEEEEGEMIVQKVGNDALEINGQTFTFDSFLTLIRQLVGLPLIENCLAGFNSSVVAYGEWKDLYAMWGLANAL</sequence>
<protein>
    <submittedName>
        <fullName evidence="1">Uncharacterized protein</fullName>
    </submittedName>
</protein>
<accession>A0ACC0YR37</accession>
<organism evidence="1 2">
    <name type="scientific">Pistacia integerrima</name>
    <dbReference type="NCBI Taxonomy" id="434235"/>
    <lineage>
        <taxon>Eukaryota</taxon>
        <taxon>Viridiplantae</taxon>
        <taxon>Streptophyta</taxon>
        <taxon>Embryophyta</taxon>
        <taxon>Tracheophyta</taxon>
        <taxon>Spermatophyta</taxon>
        <taxon>Magnoliopsida</taxon>
        <taxon>eudicotyledons</taxon>
        <taxon>Gunneridae</taxon>
        <taxon>Pentapetalae</taxon>
        <taxon>rosids</taxon>
        <taxon>malvids</taxon>
        <taxon>Sapindales</taxon>
        <taxon>Anacardiaceae</taxon>
        <taxon>Pistacia</taxon>
    </lineage>
</organism>
<name>A0ACC0YR37_9ROSI</name>
<gene>
    <name evidence="1" type="ORF">Pint_26706</name>
</gene>
<dbReference type="EMBL" id="CM047740">
    <property type="protein sequence ID" value="KAJ0040872.1"/>
    <property type="molecule type" value="Genomic_DNA"/>
</dbReference>
<comment type="caution">
    <text evidence="1">The sequence shown here is derived from an EMBL/GenBank/DDBJ whole genome shotgun (WGS) entry which is preliminary data.</text>
</comment>
<keyword evidence="2" id="KW-1185">Reference proteome</keyword>
<evidence type="ECO:0000313" key="2">
    <source>
        <dbReference type="Proteomes" id="UP001163603"/>
    </source>
</evidence>
<proteinExistence type="predicted"/>
<reference evidence="2" key="1">
    <citation type="journal article" date="2023" name="G3 (Bethesda)">
        <title>Genome assembly and association tests identify interacting loci associated with vigor, precocity, and sex in interspecific pistachio rootstocks.</title>
        <authorList>
            <person name="Palmer W."/>
            <person name="Jacygrad E."/>
            <person name="Sagayaradj S."/>
            <person name="Cavanaugh K."/>
            <person name="Han R."/>
            <person name="Bertier L."/>
            <person name="Beede B."/>
            <person name="Kafkas S."/>
            <person name="Golino D."/>
            <person name="Preece J."/>
            <person name="Michelmore R."/>
        </authorList>
    </citation>
    <scope>NUCLEOTIDE SEQUENCE [LARGE SCALE GENOMIC DNA]</scope>
</reference>
<dbReference type="Proteomes" id="UP001163603">
    <property type="component" value="Chromosome 5"/>
</dbReference>